<dbReference type="PANTHER" id="PTHR43884">
    <property type="entry name" value="ACYL-COA DEHYDROGENASE"/>
    <property type="match status" value="1"/>
</dbReference>
<dbReference type="PANTHER" id="PTHR43884:SF40">
    <property type="entry name" value="ACYL-COA DEHYDROGENASE"/>
    <property type="match status" value="1"/>
</dbReference>
<dbReference type="Gene3D" id="1.20.140.10">
    <property type="entry name" value="Butyryl-CoA Dehydrogenase, subunit A, domain 3"/>
    <property type="match status" value="1"/>
</dbReference>
<dbReference type="InterPro" id="IPR006091">
    <property type="entry name" value="Acyl-CoA_Oxase/DH_mid-dom"/>
</dbReference>
<evidence type="ECO:0000259" key="6">
    <source>
        <dbReference type="Pfam" id="PF00441"/>
    </source>
</evidence>
<comment type="similarity">
    <text evidence="2 5">Belongs to the acyl-CoA dehydrogenase family.</text>
</comment>
<evidence type="ECO:0000313" key="9">
    <source>
        <dbReference type="EMBL" id="VZO40050.1"/>
    </source>
</evidence>
<evidence type="ECO:0000256" key="2">
    <source>
        <dbReference type="ARBA" id="ARBA00009347"/>
    </source>
</evidence>
<dbReference type="GO" id="GO:0050660">
    <property type="term" value="F:flavin adenine dinucleotide binding"/>
    <property type="evidence" value="ECO:0007669"/>
    <property type="project" value="InterPro"/>
</dbReference>
<dbReference type="InterPro" id="IPR009100">
    <property type="entry name" value="AcylCoA_DH/oxidase_NM_dom_sf"/>
</dbReference>
<dbReference type="Gene3D" id="1.10.540.10">
    <property type="entry name" value="Acyl-CoA dehydrogenase/oxidase, N-terminal domain"/>
    <property type="match status" value="1"/>
</dbReference>
<evidence type="ECO:0000313" key="10">
    <source>
        <dbReference type="Proteomes" id="UP000419743"/>
    </source>
</evidence>
<protein>
    <submittedName>
        <fullName evidence="9">Acryloyl-CoA reductase (NADH)</fullName>
        <ecNumber evidence="9">1.3.1.95</ecNumber>
    </submittedName>
</protein>
<reference evidence="9 10" key="1">
    <citation type="submission" date="2019-11" db="EMBL/GenBank/DDBJ databases">
        <authorList>
            <person name="Criscuolo A."/>
        </authorList>
    </citation>
    <scope>NUCLEOTIDE SEQUENCE [LARGE SCALE GENOMIC DNA]</scope>
    <source>
        <strain evidence="9">CIP111667</strain>
    </source>
</reference>
<organism evidence="9 10">
    <name type="scientific">Occultella aeris</name>
    <dbReference type="NCBI Taxonomy" id="2761496"/>
    <lineage>
        <taxon>Bacteria</taxon>
        <taxon>Bacillati</taxon>
        <taxon>Actinomycetota</taxon>
        <taxon>Actinomycetes</taxon>
        <taxon>Micrococcales</taxon>
        <taxon>Ruaniaceae</taxon>
        <taxon>Occultella</taxon>
    </lineage>
</organism>
<keyword evidence="3 5" id="KW-0285">Flavoprotein</keyword>
<evidence type="ECO:0000256" key="3">
    <source>
        <dbReference type="ARBA" id="ARBA00022630"/>
    </source>
</evidence>
<dbReference type="Pfam" id="PF02770">
    <property type="entry name" value="Acyl-CoA_dh_M"/>
    <property type="match status" value="1"/>
</dbReference>
<dbReference type="Pfam" id="PF00441">
    <property type="entry name" value="Acyl-CoA_dh_1"/>
    <property type="match status" value="1"/>
</dbReference>
<dbReference type="PROSITE" id="PS00072">
    <property type="entry name" value="ACYL_COA_DH_1"/>
    <property type="match status" value="1"/>
</dbReference>
<dbReference type="Pfam" id="PF02771">
    <property type="entry name" value="Acyl-CoA_dh_N"/>
    <property type="match status" value="1"/>
</dbReference>
<dbReference type="Proteomes" id="UP000419743">
    <property type="component" value="Unassembled WGS sequence"/>
</dbReference>
<comment type="caution">
    <text evidence="9">The sequence shown here is derived from an EMBL/GenBank/DDBJ whole genome shotgun (WGS) entry which is preliminary data.</text>
</comment>
<keyword evidence="4 5" id="KW-0274">FAD</keyword>
<dbReference type="SUPFAM" id="SSF56645">
    <property type="entry name" value="Acyl-CoA dehydrogenase NM domain-like"/>
    <property type="match status" value="1"/>
</dbReference>
<dbReference type="InterPro" id="IPR046373">
    <property type="entry name" value="Acyl-CoA_Oxase/DH_mid-dom_sf"/>
</dbReference>
<keyword evidence="5 9" id="KW-0560">Oxidoreductase</keyword>
<dbReference type="SUPFAM" id="SSF47203">
    <property type="entry name" value="Acyl-CoA dehydrogenase C-terminal domain-like"/>
    <property type="match status" value="1"/>
</dbReference>
<sequence length="394" mass="41554">MISGLDEFIRTDVAPRAQDIDRDATIPPELVETAAALGLQRILAGPGGRPDAARIEEACEVSQAIAAHSPAVALVIAGTRLTTYLLGKYAPVHLVDRWLEPTLAGRTFGSFAITEPHAGTDIRGMSTVAELDGDRYVLNGGKCWVGFAPVADFAIVLAKVGSTDRDAPMVALVVDMSSPGASGRPGPELSGFRGMPNGELSFTDVSVPATDRLEVEGFAGMMDGLNMARIDAAAYACGLLRGALVASLERANGRAAFARPLADLAIIQRKIGRIATDYHAARALTQRAARSFAEGDGGDQDLISMAKMFSSDAARRATDEAMQIHGALGIVTDEPVNRMHRDAKVTQIFDGTSEIHETMLGRRALRAQSAGRLVPFVDDEPAAEPSAPGVGGRR</sequence>
<accession>A0A7M4DRF6</accession>
<dbReference type="InterPro" id="IPR037069">
    <property type="entry name" value="AcylCoA_DH/ox_N_sf"/>
</dbReference>
<gene>
    <name evidence="9" type="primary">acrC_2</name>
    <name evidence="9" type="ORF">HALOF300_04751</name>
</gene>
<dbReference type="GO" id="GO:0003995">
    <property type="term" value="F:acyl-CoA dehydrogenase activity"/>
    <property type="evidence" value="ECO:0007669"/>
    <property type="project" value="InterPro"/>
</dbReference>
<dbReference type="RefSeq" id="WP_156743337.1">
    <property type="nucleotide sequence ID" value="NZ_CACRYJ010000067.1"/>
</dbReference>
<dbReference type="InterPro" id="IPR036250">
    <property type="entry name" value="AcylCo_DH-like_C"/>
</dbReference>
<dbReference type="EC" id="1.3.1.95" evidence="9"/>
<feature type="domain" description="Acyl-CoA oxidase/dehydrogenase middle" evidence="7">
    <location>
        <begin position="110"/>
        <end position="205"/>
    </location>
</feature>
<feature type="domain" description="Acyl-CoA dehydrogenase/oxidase N-terminal" evidence="8">
    <location>
        <begin position="6"/>
        <end position="105"/>
    </location>
</feature>
<name>A0A7M4DRF6_9MICO</name>
<dbReference type="Gene3D" id="2.40.110.10">
    <property type="entry name" value="Butyryl-CoA Dehydrogenase, subunit A, domain 2"/>
    <property type="match status" value="1"/>
</dbReference>
<dbReference type="GO" id="GO:0043958">
    <property type="term" value="F:acryloyl-CoA reductase (NADH) activity"/>
    <property type="evidence" value="ECO:0007669"/>
    <property type="project" value="UniProtKB-EC"/>
</dbReference>
<dbReference type="InterPro" id="IPR013786">
    <property type="entry name" value="AcylCoA_DH/ox_N"/>
</dbReference>
<proteinExistence type="inferred from homology"/>
<dbReference type="InterPro" id="IPR006089">
    <property type="entry name" value="Acyl-CoA_DH_CS"/>
</dbReference>
<evidence type="ECO:0000256" key="4">
    <source>
        <dbReference type="ARBA" id="ARBA00022827"/>
    </source>
</evidence>
<keyword evidence="10" id="KW-1185">Reference proteome</keyword>
<evidence type="ECO:0000256" key="1">
    <source>
        <dbReference type="ARBA" id="ARBA00001974"/>
    </source>
</evidence>
<evidence type="ECO:0000259" key="8">
    <source>
        <dbReference type="Pfam" id="PF02771"/>
    </source>
</evidence>
<dbReference type="EMBL" id="CACRYJ010000067">
    <property type="protein sequence ID" value="VZO40050.1"/>
    <property type="molecule type" value="Genomic_DNA"/>
</dbReference>
<dbReference type="AlphaFoldDB" id="A0A7M4DRF6"/>
<evidence type="ECO:0000259" key="7">
    <source>
        <dbReference type="Pfam" id="PF02770"/>
    </source>
</evidence>
<evidence type="ECO:0000256" key="5">
    <source>
        <dbReference type="RuleBase" id="RU362125"/>
    </source>
</evidence>
<feature type="domain" description="Acyl-CoA dehydrogenase/oxidase C-terminal" evidence="6">
    <location>
        <begin position="216"/>
        <end position="364"/>
    </location>
</feature>
<comment type="cofactor">
    <cofactor evidence="1 5">
        <name>FAD</name>
        <dbReference type="ChEBI" id="CHEBI:57692"/>
    </cofactor>
</comment>
<dbReference type="InterPro" id="IPR009075">
    <property type="entry name" value="AcylCo_DH/oxidase_C"/>
</dbReference>